<accession>A0A917JU98</accession>
<feature type="transmembrane region" description="Helical" evidence="3">
    <location>
        <begin position="318"/>
        <end position="340"/>
    </location>
</feature>
<organism evidence="4 5">
    <name type="scientific">Legionella impletisoli</name>
    <dbReference type="NCBI Taxonomy" id="343510"/>
    <lineage>
        <taxon>Bacteria</taxon>
        <taxon>Pseudomonadati</taxon>
        <taxon>Pseudomonadota</taxon>
        <taxon>Gammaproteobacteria</taxon>
        <taxon>Legionellales</taxon>
        <taxon>Legionellaceae</taxon>
        <taxon>Legionella</taxon>
    </lineage>
</organism>
<reference evidence="4" key="1">
    <citation type="journal article" date="2014" name="Int. J. Syst. Evol. Microbiol.">
        <title>Complete genome sequence of Corynebacterium casei LMG S-19264T (=DSM 44701T), isolated from a smear-ripened cheese.</title>
        <authorList>
            <consortium name="US DOE Joint Genome Institute (JGI-PGF)"/>
            <person name="Walter F."/>
            <person name="Albersmeier A."/>
            <person name="Kalinowski J."/>
            <person name="Ruckert C."/>
        </authorList>
    </citation>
    <scope>NUCLEOTIDE SEQUENCE</scope>
    <source>
        <strain evidence="4">JCM 13919</strain>
    </source>
</reference>
<evidence type="ECO:0000313" key="4">
    <source>
        <dbReference type="EMBL" id="GGI86906.1"/>
    </source>
</evidence>
<evidence type="ECO:0000256" key="1">
    <source>
        <dbReference type="SAM" id="Coils"/>
    </source>
</evidence>
<dbReference type="RefSeq" id="WP_131776972.1">
    <property type="nucleotide sequence ID" value="NZ_BMOB01000006.1"/>
</dbReference>
<evidence type="ECO:0008006" key="6">
    <source>
        <dbReference type="Google" id="ProtNLM"/>
    </source>
</evidence>
<keyword evidence="1" id="KW-0175">Coiled coil</keyword>
<feature type="compositionally biased region" description="Polar residues" evidence="2">
    <location>
        <begin position="593"/>
        <end position="603"/>
    </location>
</feature>
<dbReference type="AlphaFoldDB" id="A0A917JU98"/>
<feature type="transmembrane region" description="Helical" evidence="3">
    <location>
        <begin position="404"/>
        <end position="426"/>
    </location>
</feature>
<keyword evidence="3" id="KW-0472">Membrane</keyword>
<gene>
    <name evidence="4" type="ORF">GCM10007966_14470</name>
</gene>
<feature type="transmembrane region" description="Helical" evidence="3">
    <location>
        <begin position="432"/>
        <end position="457"/>
    </location>
</feature>
<feature type="transmembrane region" description="Helical" evidence="3">
    <location>
        <begin position="291"/>
        <end position="312"/>
    </location>
</feature>
<feature type="transmembrane region" description="Helical" evidence="3">
    <location>
        <begin position="517"/>
        <end position="538"/>
    </location>
</feature>
<name>A0A917JU98_9GAMM</name>
<evidence type="ECO:0000256" key="2">
    <source>
        <dbReference type="SAM" id="MobiDB-lite"/>
    </source>
</evidence>
<dbReference type="OrthoDB" id="5648334at2"/>
<keyword evidence="3" id="KW-1133">Transmembrane helix</keyword>
<proteinExistence type="predicted"/>
<reference evidence="4" key="2">
    <citation type="submission" date="2020-09" db="EMBL/GenBank/DDBJ databases">
        <authorList>
            <person name="Sun Q."/>
            <person name="Ohkuma M."/>
        </authorList>
    </citation>
    <scope>NUCLEOTIDE SEQUENCE</scope>
    <source>
        <strain evidence="4">JCM 13919</strain>
    </source>
</reference>
<keyword evidence="3" id="KW-0812">Transmembrane</keyword>
<keyword evidence="5" id="KW-1185">Reference proteome</keyword>
<feature type="coiled-coil region" evidence="1">
    <location>
        <begin position="343"/>
        <end position="370"/>
    </location>
</feature>
<evidence type="ECO:0000256" key="3">
    <source>
        <dbReference type="SAM" id="Phobius"/>
    </source>
</evidence>
<comment type="caution">
    <text evidence="4">The sequence shown here is derived from an EMBL/GenBank/DDBJ whole genome shotgun (WGS) entry which is preliminary data.</text>
</comment>
<evidence type="ECO:0000313" key="5">
    <source>
        <dbReference type="Proteomes" id="UP000630149"/>
    </source>
</evidence>
<dbReference type="Proteomes" id="UP000630149">
    <property type="component" value="Unassembled WGS sequence"/>
</dbReference>
<feature type="region of interest" description="Disordered" evidence="2">
    <location>
        <begin position="590"/>
        <end position="634"/>
    </location>
</feature>
<dbReference type="EMBL" id="BMOB01000006">
    <property type="protein sequence ID" value="GGI86906.1"/>
    <property type="molecule type" value="Genomic_DNA"/>
</dbReference>
<feature type="transmembrane region" description="Helical" evidence="3">
    <location>
        <begin position="544"/>
        <end position="561"/>
    </location>
</feature>
<sequence>MDSKSSPEHGANKVIVEQLTTAIFASLSDESREAVVSLFQQQGKSSLAELFEKETLSIFRNRIPLREAVATKSNRLAEINPASFKFLSQTQKLALEEELLFAFYIFSAQYHLDETEGRKSSLEELSHKIFLCSMLISALNFSAKAHSPETMLRELRDQFYGTHCKYLGLSMGYKLGEAVHEFTGGQAVAVRNFMNDINERRLYWVWGEGMTASILSVLPETMAQRDQAQFVLTRPDYYLGTLSWSLYYARFGLNLSLLLKHTLQGPWMSKREKEHIPAGERFLTQWNQRKYTLLNDLVWATVNLVTFAWLVGSGMLGYWGNALTVGLLLVDASLTIWRIYEESTRFNKEMLQYQQELVNLNSKIDKASGDEKEKLEHHKKRLMRTIKERTLDWKYQKYRWSLDLTYSVSLVVGFFVACAFLIPPGILVAPTALVIMLAGAAICFALTVAYSAVSGFIDILHSKAKGKTAKEECLALLEEFKGSKDESYKKLLYLEIKRLTASSEHSANVVSFQKKQVIRAVFIDLMIPALVLTTLLFLPLPIGLGVLAAGFALAALSGMLLNRYKPKEGSLPEFDEGEYQAFLKNPTIAPVKSSDTSITSNGLFSGDKRSDSNDQSTEAQSPEDFPNGVTEPRL</sequence>
<protein>
    <recommendedName>
        <fullName evidence="6">Coiled-coil protein</fullName>
    </recommendedName>
</protein>